<comment type="caution">
    <text evidence="1">The sequence shown here is derived from an EMBL/GenBank/DDBJ whole genome shotgun (WGS) entry which is preliminary data.</text>
</comment>
<dbReference type="AlphaFoldDB" id="A0ABD1XGV7"/>
<evidence type="ECO:0000313" key="1">
    <source>
        <dbReference type="EMBL" id="KAL2608195.1"/>
    </source>
</evidence>
<evidence type="ECO:0000313" key="2">
    <source>
        <dbReference type="Proteomes" id="UP001605036"/>
    </source>
</evidence>
<dbReference type="EMBL" id="JBHFFA010000008">
    <property type="protein sequence ID" value="KAL2608195.1"/>
    <property type="molecule type" value="Genomic_DNA"/>
</dbReference>
<dbReference type="Proteomes" id="UP001605036">
    <property type="component" value="Unassembled WGS sequence"/>
</dbReference>
<reference evidence="1 2" key="1">
    <citation type="submission" date="2024-09" db="EMBL/GenBank/DDBJ databases">
        <title>Chromosome-scale assembly of Riccia fluitans.</title>
        <authorList>
            <person name="Paukszto L."/>
            <person name="Sawicki J."/>
            <person name="Karawczyk K."/>
            <person name="Piernik-Szablinska J."/>
            <person name="Szczecinska M."/>
            <person name="Mazdziarz M."/>
        </authorList>
    </citation>
    <scope>NUCLEOTIDE SEQUENCE [LARGE SCALE GENOMIC DNA]</scope>
    <source>
        <strain evidence="1">Rf_01</strain>
        <tissue evidence="1">Aerial parts of the thallus</tissue>
    </source>
</reference>
<keyword evidence="2" id="KW-1185">Reference proteome</keyword>
<name>A0ABD1XGV7_9MARC</name>
<organism evidence="1 2">
    <name type="scientific">Riccia fluitans</name>
    <dbReference type="NCBI Taxonomy" id="41844"/>
    <lineage>
        <taxon>Eukaryota</taxon>
        <taxon>Viridiplantae</taxon>
        <taxon>Streptophyta</taxon>
        <taxon>Embryophyta</taxon>
        <taxon>Marchantiophyta</taxon>
        <taxon>Marchantiopsida</taxon>
        <taxon>Marchantiidae</taxon>
        <taxon>Marchantiales</taxon>
        <taxon>Ricciaceae</taxon>
        <taxon>Riccia</taxon>
    </lineage>
</organism>
<accession>A0ABD1XGV7</accession>
<protein>
    <submittedName>
        <fullName evidence="1">Uncharacterized protein</fullName>
    </submittedName>
</protein>
<sequence length="94" mass="10998">MMVEKKISKIPSHVTHFDDLKDNDFDDVLDEEFFDEKVDMEDLNETLALCLTGESWKKDYGGNKIKDVVLKDMVLKYNIKLEKIEELSKSFPHS</sequence>
<proteinExistence type="predicted"/>
<gene>
    <name evidence="1" type="ORF">R1flu_026768</name>
</gene>